<evidence type="ECO:0008006" key="3">
    <source>
        <dbReference type="Google" id="ProtNLM"/>
    </source>
</evidence>
<dbReference type="EMBL" id="QBMP01000001">
    <property type="protein sequence ID" value="PZO61371.1"/>
    <property type="molecule type" value="Genomic_DNA"/>
</dbReference>
<protein>
    <recommendedName>
        <fullName evidence="3">Addiction module antidote protein</fullName>
    </recommendedName>
</protein>
<comment type="caution">
    <text evidence="1">The sequence shown here is derived from an EMBL/GenBank/DDBJ whole genome shotgun (WGS) entry which is preliminary data.</text>
</comment>
<gene>
    <name evidence="1" type="ORF">DCF15_00275</name>
</gene>
<evidence type="ECO:0000313" key="2">
    <source>
        <dbReference type="Proteomes" id="UP000249794"/>
    </source>
</evidence>
<dbReference type="AlphaFoldDB" id="A0A2W4ZRW4"/>
<accession>A0A2W4ZRW4</accession>
<proteinExistence type="predicted"/>
<dbReference type="InterPro" id="IPR014057">
    <property type="entry name" value="HI1420"/>
</dbReference>
<dbReference type="Proteomes" id="UP000249794">
    <property type="component" value="Unassembled WGS sequence"/>
</dbReference>
<reference evidence="1 2" key="2">
    <citation type="submission" date="2018-06" db="EMBL/GenBank/DDBJ databases">
        <title>Metagenomic assembly of (sub)arctic Cyanobacteria and their associated microbiome from non-axenic cultures.</title>
        <authorList>
            <person name="Baurain D."/>
        </authorList>
    </citation>
    <scope>NUCLEOTIDE SEQUENCE [LARGE SCALE GENOMIC DNA]</scope>
    <source>
        <strain evidence="1">ULC027bin1</strain>
    </source>
</reference>
<name>A0A2W4ZRW4_9CYAN</name>
<sequence length="74" mass="8064">MALRNVAEAHGGIGVLANITDLNRQSMYKMLSEDGNPTLTSLISVLRTIGINVTFTTLEQASEKNLQEKSRKAC</sequence>
<evidence type="ECO:0000313" key="1">
    <source>
        <dbReference type="EMBL" id="PZO61371.1"/>
    </source>
</evidence>
<dbReference type="Pfam" id="PF21716">
    <property type="entry name" value="dnstrm_HI1420"/>
    <property type="match status" value="1"/>
</dbReference>
<reference evidence="2" key="1">
    <citation type="submission" date="2018-04" db="EMBL/GenBank/DDBJ databases">
        <authorList>
            <person name="Cornet L."/>
        </authorList>
    </citation>
    <scope>NUCLEOTIDE SEQUENCE [LARGE SCALE GENOMIC DNA]</scope>
</reference>
<organism evidence="1 2">
    <name type="scientific">Phormidesmis priestleyi</name>
    <dbReference type="NCBI Taxonomy" id="268141"/>
    <lineage>
        <taxon>Bacteria</taxon>
        <taxon>Bacillati</taxon>
        <taxon>Cyanobacteriota</taxon>
        <taxon>Cyanophyceae</taxon>
        <taxon>Leptolyngbyales</taxon>
        <taxon>Leptolyngbyaceae</taxon>
        <taxon>Phormidesmis</taxon>
    </lineage>
</organism>